<dbReference type="CDD" id="cd13517">
    <property type="entry name" value="PBP2_ModA3_like"/>
    <property type="match status" value="1"/>
</dbReference>
<dbReference type="NCBIfam" id="TIGR01256">
    <property type="entry name" value="modA"/>
    <property type="match status" value="1"/>
</dbReference>
<accession>A0ABP6WTE4</accession>
<dbReference type="InterPro" id="IPR050682">
    <property type="entry name" value="ModA/WtpA"/>
</dbReference>
<name>A0ABP6WTE4_9FLAO</name>
<protein>
    <recommendedName>
        <fullName evidence="6">Molybdate ABC transporter substrate-binding protein</fullName>
    </recommendedName>
</protein>
<organism evidence="4 5">
    <name type="scientific">Snuella lapsa</name>
    <dbReference type="NCBI Taxonomy" id="870481"/>
    <lineage>
        <taxon>Bacteria</taxon>
        <taxon>Pseudomonadati</taxon>
        <taxon>Bacteroidota</taxon>
        <taxon>Flavobacteriia</taxon>
        <taxon>Flavobacteriales</taxon>
        <taxon>Flavobacteriaceae</taxon>
        <taxon>Snuella</taxon>
    </lineage>
</organism>
<keyword evidence="2" id="KW-0479">Metal-binding</keyword>
<evidence type="ECO:0000256" key="3">
    <source>
        <dbReference type="ARBA" id="ARBA00022729"/>
    </source>
</evidence>
<evidence type="ECO:0000313" key="4">
    <source>
        <dbReference type="EMBL" id="GAA3554944.1"/>
    </source>
</evidence>
<dbReference type="EMBL" id="BAABCY010000012">
    <property type="protein sequence ID" value="GAA3554944.1"/>
    <property type="molecule type" value="Genomic_DNA"/>
</dbReference>
<gene>
    <name evidence="4" type="ORF">GCM10022395_02980</name>
</gene>
<dbReference type="PANTHER" id="PTHR30632:SF0">
    <property type="entry name" value="SULFATE-BINDING PROTEIN"/>
    <property type="match status" value="1"/>
</dbReference>
<reference evidence="5" key="1">
    <citation type="journal article" date="2019" name="Int. J. Syst. Evol. Microbiol.">
        <title>The Global Catalogue of Microorganisms (GCM) 10K type strain sequencing project: providing services to taxonomists for standard genome sequencing and annotation.</title>
        <authorList>
            <consortium name="The Broad Institute Genomics Platform"/>
            <consortium name="The Broad Institute Genome Sequencing Center for Infectious Disease"/>
            <person name="Wu L."/>
            <person name="Ma J."/>
        </authorList>
    </citation>
    <scope>NUCLEOTIDE SEQUENCE [LARGE SCALE GENOMIC DNA]</scope>
    <source>
        <strain evidence="5">JCM 17111</strain>
    </source>
</reference>
<sequence length="490" mass="54604">MFVKQMQILSFCVILIVFCSSCKQNKEEKSLLLYCAAGIKPVVEKVAKQYYEDYGVRVDLQYGGSGTLLSNLRVAKQGDLYLAADKSYIQEAQSHGLIAETQPLAYIKPVIAVAKGNPKGITTIEDLYKEDVKVVIANPDAASVGRLTKKMFVKAQLWEAFEPHVSVLMPTVNEVANTIKLGSMDAGIIWDATVKQYEDLEIVEIPMFNKYVKNVTIGVLNYSSQPTEALKFVRYLSAKNKGLSVFKDYAYQIINGDEWSEKPRLLFYSGGVNRVAIDNTIEDFEKREGVQVDRVYNGCGILVSQIKAGQRPDGYLSCDISFMVQVEDQFGSIVDISKTDIVIAVKKGNPKNIKNLKDLTADNLKLGVCNHNQSALGALTKRLLESQHIWESVYKNVRSQTPTADLLVNQIRTGSLDAVVVYAANVAQVKDKIDIVHLTEDQANALQNFGISNNSNYQNLMKRLLKALTADSSKKNYLENGFEWKYNTAN</sequence>
<dbReference type="RefSeq" id="WP_345003954.1">
    <property type="nucleotide sequence ID" value="NZ_BAABCY010000012.1"/>
</dbReference>
<dbReference type="Pfam" id="PF13531">
    <property type="entry name" value="SBP_bac_11"/>
    <property type="match status" value="2"/>
</dbReference>
<evidence type="ECO:0000256" key="2">
    <source>
        <dbReference type="ARBA" id="ARBA00022723"/>
    </source>
</evidence>
<evidence type="ECO:0000313" key="5">
    <source>
        <dbReference type="Proteomes" id="UP001500954"/>
    </source>
</evidence>
<evidence type="ECO:0008006" key="6">
    <source>
        <dbReference type="Google" id="ProtNLM"/>
    </source>
</evidence>
<keyword evidence="5" id="KW-1185">Reference proteome</keyword>
<dbReference type="PANTHER" id="PTHR30632">
    <property type="entry name" value="MOLYBDATE-BINDING PERIPLASMIC PROTEIN"/>
    <property type="match status" value="1"/>
</dbReference>
<dbReference type="Gene3D" id="3.40.190.10">
    <property type="entry name" value="Periplasmic binding protein-like II"/>
    <property type="match status" value="4"/>
</dbReference>
<dbReference type="InterPro" id="IPR005950">
    <property type="entry name" value="ModA"/>
</dbReference>
<dbReference type="SUPFAM" id="SSF53850">
    <property type="entry name" value="Periplasmic binding protein-like II"/>
    <property type="match status" value="2"/>
</dbReference>
<evidence type="ECO:0000256" key="1">
    <source>
        <dbReference type="ARBA" id="ARBA00009175"/>
    </source>
</evidence>
<comment type="similarity">
    <text evidence="1">Belongs to the bacterial solute-binding protein ModA family.</text>
</comment>
<proteinExistence type="inferred from homology"/>
<comment type="caution">
    <text evidence="4">The sequence shown here is derived from an EMBL/GenBank/DDBJ whole genome shotgun (WGS) entry which is preliminary data.</text>
</comment>
<dbReference type="Proteomes" id="UP001500954">
    <property type="component" value="Unassembled WGS sequence"/>
</dbReference>
<keyword evidence="3" id="KW-0732">Signal</keyword>